<organism evidence="5 6">
    <name type="scientific">Tenacibaculum todarodis</name>
    <dbReference type="NCBI Taxonomy" id="1850252"/>
    <lineage>
        <taxon>Bacteria</taxon>
        <taxon>Pseudomonadati</taxon>
        <taxon>Bacteroidota</taxon>
        <taxon>Flavobacteriia</taxon>
        <taxon>Flavobacteriales</taxon>
        <taxon>Flavobacteriaceae</taxon>
        <taxon>Tenacibaculum</taxon>
    </lineage>
</organism>
<dbReference type="PANTHER" id="PTHR11808:SF80">
    <property type="entry name" value="CYSTATHIONINE GAMMA-LYASE"/>
    <property type="match status" value="1"/>
</dbReference>
<dbReference type="GO" id="GO:0019346">
    <property type="term" value="P:transsulfuration"/>
    <property type="evidence" value="ECO:0007669"/>
    <property type="project" value="InterPro"/>
</dbReference>
<dbReference type="KEGG" id="ten:LPB136_05450"/>
<keyword evidence="5" id="KW-0456">Lyase</keyword>
<dbReference type="RefSeq" id="WP_072555162.1">
    <property type="nucleotide sequence ID" value="NZ_CP018155.1"/>
</dbReference>
<dbReference type="CDD" id="cd00614">
    <property type="entry name" value="CGS_like"/>
    <property type="match status" value="1"/>
</dbReference>
<dbReference type="Gene3D" id="3.40.640.10">
    <property type="entry name" value="Type I PLP-dependent aspartate aminotransferase-like (Major domain)"/>
    <property type="match status" value="1"/>
</dbReference>
<keyword evidence="6" id="KW-1185">Reference proteome</keyword>
<dbReference type="FunFam" id="3.90.1150.10:FF:000033">
    <property type="entry name" value="Cystathionine gamma-synthase"/>
    <property type="match status" value="1"/>
</dbReference>
<reference evidence="5 6" key="1">
    <citation type="submission" date="2016-11" db="EMBL/GenBank/DDBJ databases">
        <title>Tenacibaculum sp. LPB0136, isolated from marine environment.</title>
        <authorList>
            <person name="Kim E."/>
            <person name="Yi H."/>
        </authorList>
    </citation>
    <scope>NUCLEOTIDE SEQUENCE [LARGE SCALE GENOMIC DNA]</scope>
    <source>
        <strain evidence="5 6">LPB0136</strain>
    </source>
</reference>
<feature type="modified residue" description="N6-(pyridoxal phosphate)lysine" evidence="3">
    <location>
        <position position="198"/>
    </location>
</feature>
<dbReference type="GO" id="GO:0016846">
    <property type="term" value="F:carbon-sulfur lyase activity"/>
    <property type="evidence" value="ECO:0007669"/>
    <property type="project" value="TreeGrafter"/>
</dbReference>
<sequence>MNKKLGINTTCVHTGEVKDTQFKGAISPIFMATSYAFDGVDVKRYPRYYNTPNQEMLCKKIAALEQTEDALIFSSGMAAISSTMLAFLKRGDHVVVQQVIYGGTYNFIVSEFDKYGIEYSFTASDKVEDFISLIKENTKILYIETPSNPLLGITDMQAISTIAKQNNILTMIDNTFASPINQIPTNFGIDIIIHSATKYMGGHSDISAGAVAGSKEHIEQVWNTAINLGGNLSDQTVWLLERSLKTLNLRVKEQTKNAQIMAEYLEGNSNIDAVYYPGLKSHPQHEIAKKQMKGFGAMLAFELNENLDAMDFQRNLKLIKSSMSLAGLESTTVSPVQTTHALLSEEERLERGIKDGLIRFSVGIEEPEDLIADIEQAIKSLQ</sequence>
<keyword evidence="2 3" id="KW-0663">Pyridoxal phosphate</keyword>
<dbReference type="FunFam" id="3.40.640.10:FF:000046">
    <property type="entry name" value="Cystathionine gamma-lyase"/>
    <property type="match status" value="1"/>
</dbReference>
<dbReference type="SUPFAM" id="SSF53383">
    <property type="entry name" value="PLP-dependent transferases"/>
    <property type="match status" value="1"/>
</dbReference>
<dbReference type="GO" id="GO:0009086">
    <property type="term" value="P:methionine biosynthetic process"/>
    <property type="evidence" value="ECO:0007669"/>
    <property type="project" value="UniProtKB-ARBA"/>
</dbReference>
<gene>
    <name evidence="5" type="ORF">LPB136_05450</name>
</gene>
<proteinExistence type="inferred from homology"/>
<dbReference type="EMBL" id="CP018155">
    <property type="protein sequence ID" value="APG64837.1"/>
    <property type="molecule type" value="Genomic_DNA"/>
</dbReference>
<dbReference type="OrthoDB" id="9803729at2"/>
<dbReference type="InterPro" id="IPR015424">
    <property type="entry name" value="PyrdxlP-dep_Trfase"/>
</dbReference>
<evidence type="ECO:0000256" key="3">
    <source>
        <dbReference type="PIRSR" id="PIRSR001434-2"/>
    </source>
</evidence>
<protein>
    <submittedName>
        <fullName evidence="5">Cystathionine beta-lyase</fullName>
    </submittedName>
</protein>
<evidence type="ECO:0000256" key="1">
    <source>
        <dbReference type="ARBA" id="ARBA00001933"/>
    </source>
</evidence>
<evidence type="ECO:0000256" key="2">
    <source>
        <dbReference type="ARBA" id="ARBA00022898"/>
    </source>
</evidence>
<dbReference type="Pfam" id="PF01053">
    <property type="entry name" value="Cys_Met_Meta_PP"/>
    <property type="match status" value="1"/>
</dbReference>
<dbReference type="Gene3D" id="3.90.1150.10">
    <property type="entry name" value="Aspartate Aminotransferase, domain 1"/>
    <property type="match status" value="1"/>
</dbReference>
<accession>A0A1L3JI95</accession>
<comment type="cofactor">
    <cofactor evidence="1 4">
        <name>pyridoxal 5'-phosphate</name>
        <dbReference type="ChEBI" id="CHEBI:597326"/>
    </cofactor>
</comment>
<dbReference type="InterPro" id="IPR015421">
    <property type="entry name" value="PyrdxlP-dep_Trfase_major"/>
</dbReference>
<dbReference type="STRING" id="1850252.LPB136_05450"/>
<evidence type="ECO:0000256" key="4">
    <source>
        <dbReference type="RuleBase" id="RU362118"/>
    </source>
</evidence>
<dbReference type="GO" id="GO:0005737">
    <property type="term" value="C:cytoplasm"/>
    <property type="evidence" value="ECO:0007669"/>
    <property type="project" value="TreeGrafter"/>
</dbReference>
<dbReference type="InterPro" id="IPR015422">
    <property type="entry name" value="PyrdxlP-dep_Trfase_small"/>
</dbReference>
<comment type="similarity">
    <text evidence="4">Belongs to the trans-sulfuration enzymes family.</text>
</comment>
<dbReference type="PIRSF" id="PIRSF001434">
    <property type="entry name" value="CGS"/>
    <property type="match status" value="1"/>
</dbReference>
<dbReference type="Proteomes" id="UP000181898">
    <property type="component" value="Chromosome"/>
</dbReference>
<name>A0A1L3JI95_9FLAO</name>
<evidence type="ECO:0000313" key="6">
    <source>
        <dbReference type="Proteomes" id="UP000181898"/>
    </source>
</evidence>
<dbReference type="PROSITE" id="PS00868">
    <property type="entry name" value="CYS_MET_METAB_PP"/>
    <property type="match status" value="1"/>
</dbReference>
<dbReference type="InterPro" id="IPR000277">
    <property type="entry name" value="Cys/Met-Metab_PyrdxlP-dep_enz"/>
</dbReference>
<dbReference type="InterPro" id="IPR054542">
    <property type="entry name" value="Cys_met_metab_PP"/>
</dbReference>
<evidence type="ECO:0000313" key="5">
    <source>
        <dbReference type="EMBL" id="APG64837.1"/>
    </source>
</evidence>
<dbReference type="AlphaFoldDB" id="A0A1L3JI95"/>
<dbReference type="GO" id="GO:0030170">
    <property type="term" value="F:pyridoxal phosphate binding"/>
    <property type="evidence" value="ECO:0007669"/>
    <property type="project" value="InterPro"/>
</dbReference>
<dbReference type="PANTHER" id="PTHR11808">
    <property type="entry name" value="TRANS-SULFURATION ENZYME FAMILY MEMBER"/>
    <property type="match status" value="1"/>
</dbReference>